<dbReference type="GO" id="GO:0031145">
    <property type="term" value="P:anaphase-promoting complex-dependent catabolic process"/>
    <property type="evidence" value="ECO:0007669"/>
    <property type="project" value="InterPro"/>
</dbReference>
<evidence type="ECO:0000256" key="5">
    <source>
        <dbReference type="ARBA" id="ARBA00022786"/>
    </source>
</evidence>
<comment type="similarity">
    <text evidence="1">Belongs to the APC10 family.</text>
</comment>
<dbReference type="PANTHER" id="PTHR12936">
    <property type="entry name" value="ANAPHASE-PROMOTING COMPLEX 10"/>
    <property type="match status" value="1"/>
</dbReference>
<dbReference type="AlphaFoldDB" id="A0A915EWP0"/>
<dbReference type="InterPro" id="IPR008979">
    <property type="entry name" value="Galactose-bd-like_sf"/>
</dbReference>
<dbReference type="Pfam" id="PF03256">
    <property type="entry name" value="ANAPC10"/>
    <property type="match status" value="1"/>
</dbReference>
<keyword evidence="3" id="KW-0132">Cell division</keyword>
<dbReference type="InterPro" id="IPR036427">
    <property type="entry name" value="Bromodomain-like_sf"/>
</dbReference>
<dbReference type="SUPFAM" id="SSF47370">
    <property type="entry name" value="Bromodomain"/>
    <property type="match status" value="1"/>
</dbReference>
<dbReference type="Gene3D" id="1.20.920.10">
    <property type="entry name" value="Bromodomain-like"/>
    <property type="match status" value="1"/>
</dbReference>
<keyword evidence="12" id="KW-1185">Reference proteome</keyword>
<evidence type="ECO:0000259" key="11">
    <source>
        <dbReference type="PROSITE" id="PS51284"/>
    </source>
</evidence>
<sequence length="661" mass="73988">MNWSDGANFYLLKSVKVHGKDWKLVSSALSVIAHTFLRDDKGQDFSEKNCSIQYKYLIASARQAEGQSDYLKENDLLQIALLNYGQRRQEQIKHAREQLMLKIKARRRDNRKLLANRFSEITPESLLIYRKRLRAFGLPDVIGESLHLEPLLPNPEEDRETRRNLHYDDLAKSGLHQAVLDADSGLWIPVSSEEKLRNFFDPKSDGSFTDELDDIKMEVDEKERVEDLSSPPSPHIASTDSEDFHSPISFRPPPKRSLSIKTEHHTPLRAPVRSRNRVRQSADVSPVPSPSLGSQLAPRRRWRRGLLSALTTVCSHRHAHIFLHPVTDEIAPGYSSMIYAPVDLTMLRRRVEASLAPLTVAAAVGSSSGSGGSTTTAESTPAAQQVVACIAKQLLRDLLLMFANARMYNNREHSVHRIAGEMCSDVLAELRPLWALWADVIPGLPPLPGSPTAPSGVSPILRRRTAVAPLPSPITTPNRASPSSTPPAFQQYLHVCDVSDRAVWCLSSCKSNHGINELLNESLDTYWQSDGPQPHTVTVQFPQKTIISEICLYNDYKVDESYTPSRIAIRVGNHVGDLVELTEVELHEPSGWSVLPLRWPNGAPVSLFTLQLRILANHQNGRDTHLRAIRLFAPLVRSGLDAALNQALFTTLEARRYTTIR</sequence>
<dbReference type="InterPro" id="IPR001487">
    <property type="entry name" value="Bromodomain"/>
</dbReference>
<evidence type="ECO:0000256" key="9">
    <source>
        <dbReference type="SAM" id="MobiDB-lite"/>
    </source>
</evidence>
<evidence type="ECO:0000313" key="13">
    <source>
        <dbReference type="WBParaSite" id="maker-E.canG7_contigs_2913-snap-gene-0.30-mRNA-1"/>
    </source>
</evidence>
<dbReference type="Gene3D" id="2.60.120.260">
    <property type="entry name" value="Galactose-binding domain-like"/>
    <property type="match status" value="1"/>
</dbReference>
<evidence type="ECO:0000256" key="1">
    <source>
        <dbReference type="ARBA" id="ARBA00006762"/>
    </source>
</evidence>
<evidence type="ECO:0000256" key="7">
    <source>
        <dbReference type="ARBA" id="ARBA00023306"/>
    </source>
</evidence>
<dbReference type="Proteomes" id="UP000887562">
    <property type="component" value="Unplaced"/>
</dbReference>
<organism evidence="12 13">
    <name type="scientific">Echinococcus canadensis</name>
    <dbReference type="NCBI Taxonomy" id="519352"/>
    <lineage>
        <taxon>Eukaryota</taxon>
        <taxon>Metazoa</taxon>
        <taxon>Spiralia</taxon>
        <taxon>Lophotrochozoa</taxon>
        <taxon>Platyhelminthes</taxon>
        <taxon>Cestoda</taxon>
        <taxon>Eucestoda</taxon>
        <taxon>Cyclophyllidea</taxon>
        <taxon>Taeniidae</taxon>
        <taxon>Echinococcus</taxon>
        <taxon>Echinococcus canadensis group</taxon>
    </lineage>
</organism>
<dbReference type="GO" id="GO:0051301">
    <property type="term" value="P:cell division"/>
    <property type="evidence" value="ECO:0007669"/>
    <property type="project" value="UniProtKB-KW"/>
</dbReference>
<reference evidence="13" key="1">
    <citation type="submission" date="2022-11" db="UniProtKB">
        <authorList>
            <consortium name="WormBaseParasite"/>
        </authorList>
    </citation>
    <scope>IDENTIFICATION</scope>
</reference>
<proteinExistence type="inferred from homology"/>
<dbReference type="WBParaSite" id="maker-E.canG7_contigs_2913-snap-gene-0.30-mRNA-1">
    <property type="protein sequence ID" value="maker-E.canG7_contigs_2913-snap-gene-0.30-mRNA-1"/>
    <property type="gene ID" value="EcG7_04097"/>
</dbReference>
<dbReference type="Pfam" id="PF00439">
    <property type="entry name" value="Bromodomain"/>
    <property type="match status" value="1"/>
</dbReference>
<dbReference type="InterPro" id="IPR004939">
    <property type="entry name" value="APC_su10/DOC_dom"/>
</dbReference>
<evidence type="ECO:0000313" key="12">
    <source>
        <dbReference type="Proteomes" id="UP000887562"/>
    </source>
</evidence>
<keyword evidence="6 8" id="KW-0103">Bromodomain</keyword>
<keyword evidence="5" id="KW-0833">Ubl conjugation pathway</keyword>
<dbReference type="CDD" id="cd08366">
    <property type="entry name" value="APC10"/>
    <property type="match status" value="1"/>
</dbReference>
<name>A0A915EWP0_9CEST</name>
<evidence type="ECO:0000256" key="8">
    <source>
        <dbReference type="PROSITE-ProRule" id="PRU00035"/>
    </source>
</evidence>
<evidence type="ECO:0000256" key="6">
    <source>
        <dbReference type="ARBA" id="ARBA00023117"/>
    </source>
</evidence>
<evidence type="ECO:0000256" key="4">
    <source>
        <dbReference type="ARBA" id="ARBA00022776"/>
    </source>
</evidence>
<feature type="domain" description="Bromo" evidence="10">
    <location>
        <begin position="314"/>
        <end position="416"/>
    </location>
</feature>
<dbReference type="PROSITE" id="PS51284">
    <property type="entry name" value="DOC"/>
    <property type="match status" value="1"/>
</dbReference>
<dbReference type="GO" id="GO:0070979">
    <property type="term" value="P:protein K11-linked ubiquitination"/>
    <property type="evidence" value="ECO:0007669"/>
    <property type="project" value="TreeGrafter"/>
</dbReference>
<evidence type="ECO:0000259" key="10">
    <source>
        <dbReference type="PROSITE" id="PS50014"/>
    </source>
</evidence>
<dbReference type="PROSITE" id="PS50014">
    <property type="entry name" value="BROMODOMAIN_2"/>
    <property type="match status" value="1"/>
</dbReference>
<feature type="region of interest" description="Disordered" evidence="9">
    <location>
        <begin position="221"/>
        <end position="296"/>
    </location>
</feature>
<accession>A0A915EWP0</accession>
<protein>
    <recommendedName>
        <fullName evidence="2">Anaphase-promoting complex subunit 10</fullName>
    </recommendedName>
</protein>
<feature type="domain" description="DOC" evidence="11">
    <location>
        <begin position="474"/>
        <end position="658"/>
    </location>
</feature>
<dbReference type="SUPFAM" id="SSF49785">
    <property type="entry name" value="Galactose-binding domain-like"/>
    <property type="match status" value="1"/>
</dbReference>
<dbReference type="PANTHER" id="PTHR12936:SF0">
    <property type="entry name" value="ANAPHASE-PROMOTING COMPLEX SUBUNIT 10"/>
    <property type="match status" value="1"/>
</dbReference>
<evidence type="ECO:0000256" key="2">
    <source>
        <dbReference type="ARBA" id="ARBA00013927"/>
    </source>
</evidence>
<keyword evidence="4" id="KW-0498">Mitosis</keyword>
<dbReference type="GO" id="GO:0005680">
    <property type="term" value="C:anaphase-promoting complex"/>
    <property type="evidence" value="ECO:0007669"/>
    <property type="project" value="InterPro"/>
</dbReference>
<keyword evidence="7" id="KW-0131">Cell cycle</keyword>
<dbReference type="SMART" id="SM00297">
    <property type="entry name" value="BROMO"/>
    <property type="match status" value="1"/>
</dbReference>
<dbReference type="InterPro" id="IPR016901">
    <property type="entry name" value="APC10/Doc1"/>
</dbReference>
<dbReference type="SMART" id="SM01337">
    <property type="entry name" value="APC10"/>
    <property type="match status" value="1"/>
</dbReference>
<evidence type="ECO:0000256" key="3">
    <source>
        <dbReference type="ARBA" id="ARBA00022618"/>
    </source>
</evidence>